<evidence type="ECO:0000313" key="1">
    <source>
        <dbReference type="EMBL" id="MDQ0291561.1"/>
    </source>
</evidence>
<keyword evidence="1" id="KW-0548">Nucleotidyltransferase</keyword>
<dbReference type="EMBL" id="JAUSVL010000001">
    <property type="protein sequence ID" value="MDQ0291561.1"/>
    <property type="molecule type" value="Genomic_DNA"/>
</dbReference>
<comment type="caution">
    <text evidence="1">The sequence shown here is derived from an EMBL/GenBank/DDBJ whole genome shotgun (WGS) entry which is preliminary data.</text>
</comment>
<keyword evidence="1" id="KW-0808">Transferase</keyword>
<dbReference type="InterPro" id="IPR027417">
    <property type="entry name" value="P-loop_NTPase"/>
</dbReference>
<evidence type="ECO:0000313" key="2">
    <source>
        <dbReference type="Proteomes" id="UP001238163"/>
    </source>
</evidence>
<dbReference type="Gene3D" id="3.40.50.300">
    <property type="entry name" value="P-loop containing nucleotide triphosphate hydrolases"/>
    <property type="match status" value="1"/>
</dbReference>
<dbReference type="SUPFAM" id="SSF52540">
    <property type="entry name" value="P-loop containing nucleoside triphosphate hydrolases"/>
    <property type="match status" value="1"/>
</dbReference>
<dbReference type="Pfam" id="PF13177">
    <property type="entry name" value="DNA_pol3_delta2"/>
    <property type="match status" value="1"/>
</dbReference>
<keyword evidence="2" id="KW-1185">Reference proteome</keyword>
<sequence>MSFADFAERYPRLCQCLQQAKANDRSGQAYLLVGDTPGLLEDFAMAWAQTAACTGGRTDGAACGKCQPCRLFQMKAYPECFILRPQSKSRTITVDSMRQFDHDLSLAAAPGRLKVGIIVEAECMGAEAQNAFLKTLEEPPSHTMLLLLTVNSRQLLPTIRSRCQLLSLLRNRQDYAIAVEQGLFPVLAGLRRNAGASVAVRAASRISAILAGLHAAAEATAKTDDDPRWKDADDPKIKKQLEEEQTAKVEAEYIRCRENLLDAMQAWFLQRLIIANGADEQHLPHPEMVSAAPELLRQRPNPWEAEQDVRMVEEFVRALRGNVEERLALDAMCLSITEKIAARAPQPAARR</sequence>
<dbReference type="EC" id="2.7.7.7" evidence="1"/>
<dbReference type="PANTHER" id="PTHR11669:SF8">
    <property type="entry name" value="DNA POLYMERASE III SUBUNIT DELTA"/>
    <property type="match status" value="1"/>
</dbReference>
<dbReference type="AlphaFoldDB" id="A0AAE3VJP5"/>
<dbReference type="GO" id="GO:0003887">
    <property type="term" value="F:DNA-directed DNA polymerase activity"/>
    <property type="evidence" value="ECO:0007669"/>
    <property type="project" value="UniProtKB-EC"/>
</dbReference>
<organism evidence="1 2">
    <name type="scientific">Oligosphaera ethanolica</name>
    <dbReference type="NCBI Taxonomy" id="760260"/>
    <lineage>
        <taxon>Bacteria</taxon>
        <taxon>Pseudomonadati</taxon>
        <taxon>Lentisphaerota</taxon>
        <taxon>Oligosphaeria</taxon>
        <taxon>Oligosphaerales</taxon>
        <taxon>Oligosphaeraceae</taxon>
        <taxon>Oligosphaera</taxon>
    </lineage>
</organism>
<dbReference type="GO" id="GO:0006261">
    <property type="term" value="P:DNA-templated DNA replication"/>
    <property type="evidence" value="ECO:0007669"/>
    <property type="project" value="TreeGrafter"/>
</dbReference>
<dbReference type="PANTHER" id="PTHR11669">
    <property type="entry name" value="REPLICATION FACTOR C / DNA POLYMERASE III GAMMA-TAU SUBUNIT"/>
    <property type="match status" value="1"/>
</dbReference>
<protein>
    <submittedName>
        <fullName evidence="1">DNA polymerase-3 subunit delta</fullName>
        <ecNumber evidence="1">2.7.7.7</ecNumber>
    </submittedName>
</protein>
<gene>
    <name evidence="1" type="ORF">J3R75_003668</name>
</gene>
<dbReference type="RefSeq" id="WP_307264527.1">
    <property type="nucleotide sequence ID" value="NZ_JAUSVL010000001.1"/>
</dbReference>
<dbReference type="InterPro" id="IPR050238">
    <property type="entry name" value="DNA_Rep/Repair_Clamp_Loader"/>
</dbReference>
<name>A0AAE3VJP5_9BACT</name>
<accession>A0AAE3VJP5</accession>
<reference evidence="1" key="1">
    <citation type="submission" date="2023-07" db="EMBL/GenBank/DDBJ databases">
        <title>Genomic Encyclopedia of Type Strains, Phase IV (KMG-IV): sequencing the most valuable type-strain genomes for metagenomic binning, comparative biology and taxonomic classification.</title>
        <authorList>
            <person name="Goeker M."/>
        </authorList>
    </citation>
    <scope>NUCLEOTIDE SEQUENCE</scope>
    <source>
        <strain evidence="1">DSM 24202</strain>
    </source>
</reference>
<dbReference type="Proteomes" id="UP001238163">
    <property type="component" value="Unassembled WGS sequence"/>
</dbReference>
<proteinExistence type="predicted"/>